<reference evidence="1 2" key="1">
    <citation type="submission" date="2022-04" db="EMBL/GenBank/DDBJ databases">
        <title>Chromosome-level reference genomes for two strains of Caenorhabditis briggsae: an improved platform for comparative genomics.</title>
        <authorList>
            <person name="Stevens L."/>
            <person name="Andersen E."/>
        </authorList>
    </citation>
    <scope>NUCLEOTIDE SEQUENCE [LARGE SCALE GENOMIC DNA]</scope>
    <source>
        <strain evidence="1">VX34</strain>
        <tissue evidence="1">Whole-organism</tissue>
    </source>
</reference>
<proteinExistence type="predicted"/>
<evidence type="ECO:0000313" key="1">
    <source>
        <dbReference type="EMBL" id="UMM17719.1"/>
    </source>
</evidence>
<dbReference type="InterPro" id="IPR012337">
    <property type="entry name" value="RNaseH-like_sf"/>
</dbReference>
<keyword evidence="2" id="KW-1185">Reference proteome</keyword>
<dbReference type="GO" id="GO:0003676">
    <property type="term" value="F:nucleic acid binding"/>
    <property type="evidence" value="ECO:0007669"/>
    <property type="project" value="InterPro"/>
</dbReference>
<organism evidence="1 2">
    <name type="scientific">Caenorhabditis briggsae</name>
    <dbReference type="NCBI Taxonomy" id="6238"/>
    <lineage>
        <taxon>Eukaryota</taxon>
        <taxon>Metazoa</taxon>
        <taxon>Ecdysozoa</taxon>
        <taxon>Nematoda</taxon>
        <taxon>Chromadorea</taxon>
        <taxon>Rhabditida</taxon>
        <taxon>Rhabditina</taxon>
        <taxon>Rhabditomorpha</taxon>
        <taxon>Rhabditoidea</taxon>
        <taxon>Rhabditidae</taxon>
        <taxon>Peloderinae</taxon>
        <taxon>Caenorhabditis</taxon>
    </lineage>
</organism>
<dbReference type="AlphaFoldDB" id="A0AAE9EB93"/>
<sequence length="112" mass="12817">MVDIYGACNDGQPDAKAGYGFYWGEGSRFAPRRTHNPKPMPYEGIGRYGFFWRPGDQRNGSGWIEGPHSRLCLEMAALEAAIQNGINQYVQHLTVYTDFEDLKEFITSWRHV</sequence>
<protein>
    <submittedName>
        <fullName evidence="1">Uncharacterized protein</fullName>
    </submittedName>
</protein>
<gene>
    <name evidence="1" type="ORF">L5515_014128</name>
</gene>
<dbReference type="Proteomes" id="UP000829354">
    <property type="component" value="Chromosome II"/>
</dbReference>
<dbReference type="SUPFAM" id="SSF53098">
    <property type="entry name" value="Ribonuclease H-like"/>
    <property type="match status" value="1"/>
</dbReference>
<dbReference type="EMBL" id="CP092621">
    <property type="protein sequence ID" value="UMM17719.1"/>
    <property type="molecule type" value="Genomic_DNA"/>
</dbReference>
<accession>A0AAE9EB93</accession>
<dbReference type="Gene3D" id="3.30.420.10">
    <property type="entry name" value="Ribonuclease H-like superfamily/Ribonuclease H"/>
    <property type="match status" value="1"/>
</dbReference>
<name>A0AAE9EB93_CAEBR</name>
<dbReference type="InterPro" id="IPR036397">
    <property type="entry name" value="RNaseH_sf"/>
</dbReference>
<evidence type="ECO:0000313" key="2">
    <source>
        <dbReference type="Proteomes" id="UP000829354"/>
    </source>
</evidence>